<organism evidence="1 2">
    <name type="scientific">Suillus luteus UH-Slu-Lm8-n1</name>
    <dbReference type="NCBI Taxonomy" id="930992"/>
    <lineage>
        <taxon>Eukaryota</taxon>
        <taxon>Fungi</taxon>
        <taxon>Dikarya</taxon>
        <taxon>Basidiomycota</taxon>
        <taxon>Agaricomycotina</taxon>
        <taxon>Agaricomycetes</taxon>
        <taxon>Agaricomycetidae</taxon>
        <taxon>Boletales</taxon>
        <taxon>Suillineae</taxon>
        <taxon>Suillaceae</taxon>
        <taxon>Suillus</taxon>
    </lineage>
</organism>
<evidence type="ECO:0000313" key="2">
    <source>
        <dbReference type="Proteomes" id="UP000054485"/>
    </source>
</evidence>
<evidence type="ECO:0000313" key="1">
    <source>
        <dbReference type="EMBL" id="KIK36720.1"/>
    </source>
</evidence>
<name>A0A0C9ZH25_9AGAM</name>
<dbReference type="Proteomes" id="UP000054485">
    <property type="component" value="Unassembled WGS sequence"/>
</dbReference>
<accession>A0A0C9ZH25</accession>
<dbReference type="AlphaFoldDB" id="A0A0C9ZH25"/>
<keyword evidence="2" id="KW-1185">Reference proteome</keyword>
<dbReference type="HOGENOM" id="CLU_2962446_0_0_1"/>
<reference evidence="2" key="2">
    <citation type="submission" date="2015-01" db="EMBL/GenBank/DDBJ databases">
        <title>Evolutionary Origins and Diversification of the Mycorrhizal Mutualists.</title>
        <authorList>
            <consortium name="DOE Joint Genome Institute"/>
            <consortium name="Mycorrhizal Genomics Consortium"/>
            <person name="Kohler A."/>
            <person name="Kuo A."/>
            <person name="Nagy L.G."/>
            <person name="Floudas D."/>
            <person name="Copeland A."/>
            <person name="Barry K.W."/>
            <person name="Cichocki N."/>
            <person name="Veneault-Fourrey C."/>
            <person name="LaButti K."/>
            <person name="Lindquist E.A."/>
            <person name="Lipzen A."/>
            <person name="Lundell T."/>
            <person name="Morin E."/>
            <person name="Murat C."/>
            <person name="Riley R."/>
            <person name="Ohm R."/>
            <person name="Sun H."/>
            <person name="Tunlid A."/>
            <person name="Henrissat B."/>
            <person name="Grigoriev I.V."/>
            <person name="Hibbett D.S."/>
            <person name="Martin F."/>
        </authorList>
    </citation>
    <scope>NUCLEOTIDE SEQUENCE [LARGE SCALE GENOMIC DNA]</scope>
    <source>
        <strain evidence="2">UH-Slu-Lm8-n1</strain>
    </source>
</reference>
<dbReference type="InParanoid" id="A0A0C9ZH25"/>
<proteinExistence type="predicted"/>
<reference evidence="1 2" key="1">
    <citation type="submission" date="2014-04" db="EMBL/GenBank/DDBJ databases">
        <authorList>
            <consortium name="DOE Joint Genome Institute"/>
            <person name="Kuo A."/>
            <person name="Ruytinx J."/>
            <person name="Rineau F."/>
            <person name="Colpaert J."/>
            <person name="Kohler A."/>
            <person name="Nagy L.G."/>
            <person name="Floudas D."/>
            <person name="Copeland A."/>
            <person name="Barry K.W."/>
            <person name="Cichocki N."/>
            <person name="Veneault-Fourrey C."/>
            <person name="LaButti K."/>
            <person name="Lindquist E.A."/>
            <person name="Lipzen A."/>
            <person name="Lundell T."/>
            <person name="Morin E."/>
            <person name="Murat C."/>
            <person name="Sun H."/>
            <person name="Tunlid A."/>
            <person name="Henrissat B."/>
            <person name="Grigoriev I.V."/>
            <person name="Hibbett D.S."/>
            <person name="Martin F."/>
            <person name="Nordberg H.P."/>
            <person name="Cantor M.N."/>
            <person name="Hua S.X."/>
        </authorList>
    </citation>
    <scope>NUCLEOTIDE SEQUENCE [LARGE SCALE GENOMIC DNA]</scope>
    <source>
        <strain evidence="1 2">UH-Slu-Lm8-n1</strain>
    </source>
</reference>
<gene>
    <name evidence="1" type="ORF">CY34DRAFT_497429</name>
</gene>
<protein>
    <submittedName>
        <fullName evidence="1">Uncharacterized protein</fullName>
    </submittedName>
</protein>
<sequence length="59" mass="6787">MIVKQRRTVGRKRNFEHRKDSMTGARVEQEKGLRWSVQVATTRIGSAGSNIPSLQYVDR</sequence>
<dbReference type="EMBL" id="KN835504">
    <property type="protein sequence ID" value="KIK36720.1"/>
    <property type="molecule type" value="Genomic_DNA"/>
</dbReference>